<dbReference type="EMBL" id="JBIBEG010000013">
    <property type="protein sequence ID" value="MFF5900554.1"/>
    <property type="molecule type" value="Genomic_DNA"/>
</dbReference>
<keyword evidence="4" id="KW-1185">Reference proteome</keyword>
<evidence type="ECO:0000313" key="3">
    <source>
        <dbReference type="EMBL" id="MFF5900554.1"/>
    </source>
</evidence>
<accession>A0ABW6XFQ3</accession>
<feature type="region of interest" description="Disordered" evidence="1">
    <location>
        <begin position="1"/>
        <end position="193"/>
    </location>
</feature>
<dbReference type="Proteomes" id="UP001602322">
    <property type="component" value="Unassembled WGS sequence"/>
</dbReference>
<dbReference type="RefSeq" id="WP_387908648.1">
    <property type="nucleotide sequence ID" value="NZ_JBIBEG010000013.1"/>
</dbReference>
<evidence type="ECO:0000313" key="4">
    <source>
        <dbReference type="Proteomes" id="UP001602322"/>
    </source>
</evidence>
<comment type="caution">
    <text evidence="3">The sequence shown here is derived from an EMBL/GenBank/DDBJ whole genome shotgun (WGS) entry which is preliminary data.</text>
</comment>
<sequence length="479" mass="50211">MSQQGETPAAHEDEWWRRLYDETAPDTGPSGAADSLDDRFDSASDALGEAAERGDHPVTVVPLPDPRLPQADRQAGGTRAPAGGRKGQEPPPAARAARHGTEPAPAEPPPLQERTVFGPAPWEAPAGPRPPRTFAVRAPAAPPPVEPEPPAAEPPVPPVPPAEPSRPVVGHVGDRPPTYEAEPAALPASGPEDLDVLVPDTVLDGARHGTYTLRAASVRGDSARFRGEPRRDALLTARFGTGDGALVLVAVAAGARSEGQAGLAAADACRWIGGAVARSHARLSEDIRAGRRGDLKSGLHRLTDRTYGKLRARAAELGLEPSGYSTGLRCLLLSADPDCRTRVFFGVGPGGLFRLRDGAWQDLDPVLPPSVAASEAGPAGDRLTMDLQITTPRSPYADDPPPPPAEPFRFRASVARPGDTLLLCGNGLAEPLRGEPALAGELARRWAPGPPGLPAYLADTQLRTKGYADDRTSAAVWEA</sequence>
<dbReference type="Pfam" id="PF13672">
    <property type="entry name" value="PP2C_2"/>
    <property type="match status" value="1"/>
</dbReference>
<reference evidence="3 4" key="1">
    <citation type="submission" date="2024-10" db="EMBL/GenBank/DDBJ databases">
        <title>The Natural Products Discovery Center: Release of the First 8490 Sequenced Strains for Exploring Actinobacteria Biosynthetic Diversity.</title>
        <authorList>
            <person name="Kalkreuter E."/>
            <person name="Kautsar S.A."/>
            <person name="Yang D."/>
            <person name="Bader C.D."/>
            <person name="Teijaro C.N."/>
            <person name="Fluegel L."/>
            <person name="Davis C.M."/>
            <person name="Simpson J.R."/>
            <person name="Lauterbach L."/>
            <person name="Steele A.D."/>
            <person name="Gui C."/>
            <person name="Meng S."/>
            <person name="Li G."/>
            <person name="Viehrig K."/>
            <person name="Ye F."/>
            <person name="Su P."/>
            <person name="Kiefer A.F."/>
            <person name="Nichols A."/>
            <person name="Cepeda A.J."/>
            <person name="Yan W."/>
            <person name="Fan B."/>
            <person name="Jiang Y."/>
            <person name="Adhikari A."/>
            <person name="Zheng C.-J."/>
            <person name="Schuster L."/>
            <person name="Cowan T.M."/>
            <person name="Smanski M.J."/>
            <person name="Chevrette M.G."/>
            <person name="De Carvalho L.P.S."/>
            <person name="Shen B."/>
        </authorList>
    </citation>
    <scope>NUCLEOTIDE SEQUENCE [LARGE SCALE GENOMIC DNA]</scope>
    <source>
        <strain evidence="3 4">NPDC012540</strain>
    </source>
</reference>
<gene>
    <name evidence="3" type="ORF">ACFY8O_32175</name>
</gene>
<feature type="compositionally biased region" description="Basic and acidic residues" evidence="1">
    <location>
        <begin position="9"/>
        <end position="21"/>
    </location>
</feature>
<evidence type="ECO:0000259" key="2">
    <source>
        <dbReference type="Pfam" id="PF13672"/>
    </source>
</evidence>
<organism evidence="3 4">
    <name type="scientific">Streptomyces argenteolus</name>
    <dbReference type="NCBI Taxonomy" id="67274"/>
    <lineage>
        <taxon>Bacteria</taxon>
        <taxon>Bacillati</taxon>
        <taxon>Actinomycetota</taxon>
        <taxon>Actinomycetes</taxon>
        <taxon>Kitasatosporales</taxon>
        <taxon>Streptomycetaceae</taxon>
        <taxon>Streptomyces</taxon>
    </lineage>
</organism>
<feature type="compositionally biased region" description="Pro residues" evidence="1">
    <location>
        <begin position="140"/>
        <end position="164"/>
    </location>
</feature>
<protein>
    <submittedName>
        <fullName evidence="3">Protein phosphatase 2C domain-containing protein</fullName>
    </submittedName>
</protein>
<name>A0ABW6XFQ3_9ACTN</name>
<dbReference type="InterPro" id="IPR001932">
    <property type="entry name" value="PPM-type_phosphatase-like_dom"/>
</dbReference>
<proteinExistence type="predicted"/>
<evidence type="ECO:0000256" key="1">
    <source>
        <dbReference type="SAM" id="MobiDB-lite"/>
    </source>
</evidence>
<feature type="domain" description="PPM-type phosphatase" evidence="2">
    <location>
        <begin position="219"/>
        <end position="447"/>
    </location>
</feature>